<dbReference type="OrthoDB" id="9785252at2"/>
<dbReference type="InterPro" id="IPR009839">
    <property type="entry name" value="SseB_N"/>
</dbReference>
<gene>
    <name evidence="2" type="ORF">D1610_11115</name>
</gene>
<dbReference type="Proteomes" id="UP000266693">
    <property type="component" value="Unassembled WGS sequence"/>
</dbReference>
<evidence type="ECO:0000313" key="3">
    <source>
        <dbReference type="Proteomes" id="UP000266693"/>
    </source>
</evidence>
<evidence type="ECO:0000313" key="2">
    <source>
        <dbReference type="EMBL" id="RHW17494.1"/>
    </source>
</evidence>
<protein>
    <recommendedName>
        <fullName evidence="1">SseB protein N-terminal domain-containing protein</fullName>
    </recommendedName>
</protein>
<keyword evidence="3" id="KW-1185">Reference proteome</keyword>
<proteinExistence type="predicted"/>
<dbReference type="AlphaFoldDB" id="A0A396RM64"/>
<name>A0A396RM64_9SPHN</name>
<sequence>MSECNYLGFAIVLKDFEPQNDLEVAIVEAKRGHLHIDALLMNIAASSLFISSKAEVRDDGRGFDPLLLEKDGKPLVAAFSSSDRPRLHSDVASYILQMNGREFFLRLPPKYGVIINPGYATQLIIAPDATPSLRDKLKA</sequence>
<organism evidence="2 3">
    <name type="scientific">Sphingomonas gilva</name>
    <dbReference type="NCBI Taxonomy" id="2305907"/>
    <lineage>
        <taxon>Bacteria</taxon>
        <taxon>Pseudomonadati</taxon>
        <taxon>Pseudomonadota</taxon>
        <taxon>Alphaproteobacteria</taxon>
        <taxon>Sphingomonadales</taxon>
        <taxon>Sphingomonadaceae</taxon>
        <taxon>Sphingomonas</taxon>
    </lineage>
</organism>
<reference evidence="2 3" key="1">
    <citation type="submission" date="2018-08" db="EMBL/GenBank/DDBJ databases">
        <title>The multiple taxonomic identification of Sphingomonas gilva.</title>
        <authorList>
            <person name="Zhu D."/>
            <person name="Zheng S."/>
        </authorList>
    </citation>
    <scope>NUCLEOTIDE SEQUENCE [LARGE SCALE GENOMIC DNA]</scope>
    <source>
        <strain evidence="2 3">ZDH117</strain>
    </source>
</reference>
<dbReference type="EMBL" id="QWLV01000004">
    <property type="protein sequence ID" value="RHW17494.1"/>
    <property type="molecule type" value="Genomic_DNA"/>
</dbReference>
<comment type="caution">
    <text evidence="2">The sequence shown here is derived from an EMBL/GenBank/DDBJ whole genome shotgun (WGS) entry which is preliminary data.</text>
</comment>
<accession>A0A396RM64</accession>
<evidence type="ECO:0000259" key="1">
    <source>
        <dbReference type="Pfam" id="PF07179"/>
    </source>
</evidence>
<feature type="domain" description="SseB protein N-terminal" evidence="1">
    <location>
        <begin position="22"/>
        <end position="129"/>
    </location>
</feature>
<dbReference type="Pfam" id="PF07179">
    <property type="entry name" value="SseB"/>
    <property type="match status" value="1"/>
</dbReference>